<dbReference type="GO" id="GO:0005680">
    <property type="term" value="C:anaphase-promoting complex"/>
    <property type="evidence" value="ECO:0007669"/>
    <property type="project" value="InterPro"/>
</dbReference>
<evidence type="ECO:0000313" key="7">
    <source>
        <dbReference type="WBParaSite" id="HDID_0000841601-mRNA-1"/>
    </source>
</evidence>
<dbReference type="PANTHER" id="PTHR12830:SF9">
    <property type="entry name" value="ANAPHASE-PROMOTING COMPLEX SUBUNIT 5"/>
    <property type="match status" value="1"/>
</dbReference>
<sequence length="753" mass="85865">MNYHELFSQGVQFKNVVTFNNFAGFVIAREYLENYYRIKHSDEVTQYNFYKFLLKIIQGSDESIVNSIFDPDCMPISLMRRVAERLQSFRNIDYLVAYVYRTAIKQVFARDTGEMEDPTLITFHLSSLVGQFMRKFVVAFHMMHFDQISNFINAFFSHYDTVRSPFNPESPEDDLNRQYICLFEDCLVSTSLEFHFSYISTSLSFQQVEAYCEDIIVKCGRMGALTPAKLEKLILNLESFVKRYPDMYKARYALHLLAVRRGNLSEAESHLFKAFELAVSTPKPELNDLVAERKLMDGWTRMTLGAADMHYRFNQIPQARCYLNQALAHALETNDVVGLRFAKMAHEVLNPLGEPFKFRTPDPTTATASSDLQLAELRCKLFRLLGNGASPKEVLLTYFNSEIAAHSEAQSTLLLDLSFAFSYYGYNTMATTLLQCVIIMECLCPCATSDYVLALSISQIARVLALKGFPAVAVGMLKTATESIGLFSERAYFERARVEIQLEQSFRMESNLDHCGRLVSDLALFCPWESHLRRAKLELRRGNKSLAMNILQGIAERSKELRSAAGFDKDEMTRSEKLFRESGDINEEVLIRTLEPPLTGGAGALVLFEIRARIAMSELFACNDQYLEAMKQLDSALKLSQQNHLKVSENMCVILIFTLVTLSDVALDNPLPEDISLYDVFTEVCHQAEPALAKNLVNLKMWLSFVVGCPNVKETWKKHLQESAVFFGITGDIFNLQRIKHILVSLCGYKYLF</sequence>
<dbReference type="GO" id="GO:0051301">
    <property type="term" value="P:cell division"/>
    <property type="evidence" value="ECO:0007669"/>
    <property type="project" value="UniProtKB-KW"/>
</dbReference>
<dbReference type="OrthoDB" id="2504561at2759"/>
<accession>A0A158QF67</accession>
<reference evidence="7" key="1">
    <citation type="submission" date="2016-04" db="UniProtKB">
        <authorList>
            <consortium name="WormBaseParasite"/>
        </authorList>
    </citation>
    <scope>IDENTIFICATION</scope>
</reference>
<dbReference type="InterPro" id="IPR011990">
    <property type="entry name" value="TPR-like_helical_dom_sf"/>
</dbReference>
<dbReference type="EMBL" id="UYSG01011075">
    <property type="protein sequence ID" value="VDL60732.1"/>
    <property type="molecule type" value="Genomic_DNA"/>
</dbReference>
<organism evidence="7">
    <name type="scientific">Hymenolepis diminuta</name>
    <name type="common">Rat tapeworm</name>
    <dbReference type="NCBI Taxonomy" id="6216"/>
    <lineage>
        <taxon>Eukaryota</taxon>
        <taxon>Metazoa</taxon>
        <taxon>Spiralia</taxon>
        <taxon>Lophotrochozoa</taxon>
        <taxon>Platyhelminthes</taxon>
        <taxon>Cestoda</taxon>
        <taxon>Eucestoda</taxon>
        <taxon>Cyclophyllidea</taxon>
        <taxon>Hymenolepididae</taxon>
        <taxon>Hymenolepis</taxon>
    </lineage>
</organism>
<gene>
    <name evidence="5" type="ORF">HDID_LOCUS8414</name>
</gene>
<evidence type="ECO:0000256" key="2">
    <source>
        <dbReference type="ARBA" id="ARBA00022776"/>
    </source>
</evidence>
<dbReference type="STRING" id="6216.A0A158QF67"/>
<dbReference type="GO" id="GO:0045842">
    <property type="term" value="P:positive regulation of mitotic metaphase/anaphase transition"/>
    <property type="evidence" value="ECO:0007669"/>
    <property type="project" value="TreeGrafter"/>
</dbReference>
<evidence type="ECO:0000256" key="3">
    <source>
        <dbReference type="ARBA" id="ARBA00022786"/>
    </source>
</evidence>
<evidence type="ECO:0000313" key="6">
    <source>
        <dbReference type="Proteomes" id="UP000274504"/>
    </source>
</evidence>
<dbReference type="WBParaSite" id="HDID_0000841601-mRNA-1">
    <property type="protein sequence ID" value="HDID_0000841601-mRNA-1"/>
    <property type="gene ID" value="HDID_0000841601"/>
</dbReference>
<dbReference type="GO" id="GO:0070979">
    <property type="term" value="P:protein K11-linked ubiquitination"/>
    <property type="evidence" value="ECO:0007669"/>
    <property type="project" value="TreeGrafter"/>
</dbReference>
<dbReference type="Gene3D" id="1.25.40.10">
    <property type="entry name" value="Tetratricopeptide repeat domain"/>
    <property type="match status" value="1"/>
</dbReference>
<keyword evidence="2" id="KW-0498">Mitosis</keyword>
<dbReference type="GO" id="GO:0031145">
    <property type="term" value="P:anaphase-promoting complex-dependent catabolic process"/>
    <property type="evidence" value="ECO:0007669"/>
    <property type="project" value="TreeGrafter"/>
</dbReference>
<dbReference type="AlphaFoldDB" id="A0A158QF67"/>
<name>A0A158QF67_HYMDI</name>
<keyword evidence="1" id="KW-0132">Cell division</keyword>
<evidence type="ECO:0000313" key="5">
    <source>
        <dbReference type="EMBL" id="VDL60732.1"/>
    </source>
</evidence>
<dbReference type="SUPFAM" id="SSF48452">
    <property type="entry name" value="TPR-like"/>
    <property type="match status" value="1"/>
</dbReference>
<evidence type="ECO:0000256" key="1">
    <source>
        <dbReference type="ARBA" id="ARBA00022618"/>
    </source>
</evidence>
<evidence type="ECO:0000256" key="4">
    <source>
        <dbReference type="ARBA" id="ARBA00023306"/>
    </source>
</evidence>
<keyword evidence="4" id="KW-0131">Cell cycle</keyword>
<dbReference type="PANTHER" id="PTHR12830">
    <property type="entry name" value="ANAPHASE-PROMOTING COMPLEX SUBUNIT 5"/>
    <property type="match status" value="1"/>
</dbReference>
<protein>
    <submittedName>
        <fullName evidence="7">Anaphase-promoting complex subunit 5</fullName>
    </submittedName>
</protein>
<reference evidence="5 6" key="2">
    <citation type="submission" date="2018-11" db="EMBL/GenBank/DDBJ databases">
        <authorList>
            <consortium name="Pathogen Informatics"/>
        </authorList>
    </citation>
    <scope>NUCLEOTIDE SEQUENCE [LARGE SCALE GENOMIC DNA]</scope>
</reference>
<proteinExistence type="predicted"/>
<dbReference type="UniPathway" id="UPA00143"/>
<keyword evidence="3" id="KW-0833">Ubl conjugation pathway</keyword>
<dbReference type="InterPro" id="IPR037679">
    <property type="entry name" value="Apc5"/>
</dbReference>
<dbReference type="Proteomes" id="UP000274504">
    <property type="component" value="Unassembled WGS sequence"/>
</dbReference>